<evidence type="ECO:0000313" key="3">
    <source>
        <dbReference type="Proteomes" id="UP000292702"/>
    </source>
</evidence>
<gene>
    <name evidence="2" type="ORF">EIP91_000670</name>
</gene>
<feature type="region of interest" description="Disordered" evidence="1">
    <location>
        <begin position="48"/>
        <end position="100"/>
    </location>
</feature>
<proteinExistence type="predicted"/>
<evidence type="ECO:0000313" key="2">
    <source>
        <dbReference type="EMBL" id="TCD66990.1"/>
    </source>
</evidence>
<dbReference type="AlphaFoldDB" id="A0A4R0RFB9"/>
<evidence type="ECO:0000256" key="1">
    <source>
        <dbReference type="SAM" id="MobiDB-lite"/>
    </source>
</evidence>
<dbReference type="Proteomes" id="UP000292702">
    <property type="component" value="Unassembled WGS sequence"/>
</dbReference>
<sequence>MDASGDGNCRFGVCPALALWRQGRGRDAEERGGLGRAAIGPCELVRDAEQQPGAEPTAQASEVRREQGYRTPQQDTAGTHWKTNLSSPAPNLSSTPTTHSPVLRANLSHLMDRFLAPHTPEAMAHNHLTENWFTWDTEHPSLNETLIAGCSSYQAFNRFLSGDGLYILPRSRKELEAVLRRYATDAVHNTIARARSPLERGGYSRICHLAEESISKVLDENDNASHLLDLHRTNMPEHELQSSDINSPSRPIKIQ</sequence>
<name>A0A4R0RFB9_9APHY</name>
<accession>A0A4R0RFB9</accession>
<dbReference type="OrthoDB" id="3229989at2759"/>
<dbReference type="STRING" id="92696.A0A4R0RFB9"/>
<comment type="caution">
    <text evidence="2">The sequence shown here is derived from an EMBL/GenBank/DDBJ whole genome shotgun (WGS) entry which is preliminary data.</text>
</comment>
<keyword evidence="3" id="KW-1185">Reference proteome</keyword>
<protein>
    <submittedName>
        <fullName evidence="2">Uncharacterized protein</fullName>
    </submittedName>
</protein>
<reference evidence="2 3" key="1">
    <citation type="submission" date="2018-11" db="EMBL/GenBank/DDBJ databases">
        <title>Genome assembly of Steccherinum ochraceum LE-BIN_3174, the white-rot fungus of the Steccherinaceae family (The Residual Polyporoid clade, Polyporales, Basidiomycota).</title>
        <authorList>
            <person name="Fedorova T.V."/>
            <person name="Glazunova O.A."/>
            <person name="Landesman E.O."/>
            <person name="Moiseenko K.V."/>
            <person name="Psurtseva N.V."/>
            <person name="Savinova O.S."/>
            <person name="Shakhova N.V."/>
            <person name="Tyazhelova T.V."/>
            <person name="Vasina D.V."/>
        </authorList>
    </citation>
    <scope>NUCLEOTIDE SEQUENCE [LARGE SCALE GENOMIC DNA]</scope>
    <source>
        <strain evidence="2 3">LE-BIN_3174</strain>
    </source>
</reference>
<feature type="region of interest" description="Disordered" evidence="1">
    <location>
        <begin position="235"/>
        <end position="255"/>
    </location>
</feature>
<organism evidence="2 3">
    <name type="scientific">Steccherinum ochraceum</name>
    <dbReference type="NCBI Taxonomy" id="92696"/>
    <lineage>
        <taxon>Eukaryota</taxon>
        <taxon>Fungi</taxon>
        <taxon>Dikarya</taxon>
        <taxon>Basidiomycota</taxon>
        <taxon>Agaricomycotina</taxon>
        <taxon>Agaricomycetes</taxon>
        <taxon>Polyporales</taxon>
        <taxon>Steccherinaceae</taxon>
        <taxon>Steccherinum</taxon>
    </lineage>
</organism>
<dbReference type="EMBL" id="RWJN01000114">
    <property type="protein sequence ID" value="TCD66990.1"/>
    <property type="molecule type" value="Genomic_DNA"/>
</dbReference>
<feature type="compositionally biased region" description="Polar residues" evidence="1">
    <location>
        <begin position="70"/>
        <end position="100"/>
    </location>
</feature>